<dbReference type="Proteomes" id="UP000240880">
    <property type="component" value="Unassembled WGS sequence"/>
</dbReference>
<evidence type="ECO:0000313" key="3">
    <source>
        <dbReference type="Proteomes" id="UP000240880"/>
    </source>
</evidence>
<gene>
    <name evidence="2" type="ORF">B9Q01_09820</name>
</gene>
<dbReference type="PANTHER" id="PTHR34704:SF1">
    <property type="entry name" value="ATPASE"/>
    <property type="match status" value="1"/>
</dbReference>
<dbReference type="SUPFAM" id="SSF52540">
    <property type="entry name" value="P-loop containing nucleoside triphosphate hydrolases"/>
    <property type="match status" value="1"/>
</dbReference>
<organism evidence="2 3">
    <name type="scientific">Candidatus Marsarchaeota G1 archaeon OSP_D</name>
    <dbReference type="NCBI Taxonomy" id="1978155"/>
    <lineage>
        <taxon>Archaea</taxon>
        <taxon>Candidatus Marsarchaeota</taxon>
        <taxon>Candidatus Marsarchaeota group 1</taxon>
    </lineage>
</organism>
<protein>
    <submittedName>
        <fullName evidence="2">ATPase</fullName>
    </submittedName>
</protein>
<dbReference type="PANTHER" id="PTHR34704">
    <property type="entry name" value="ATPASE"/>
    <property type="match status" value="1"/>
</dbReference>
<sequence>MRLDLKRREILNVSKIKNWTLIYGRRKTGKTTLVNNYLDHDYYVTVGDINNAVTHDGKILKLEEALMEVKQVLSRGGIAVIDEFQRLPEIYWSLISTWAPSGILVAIASSYGIVNKVFERNSPLLGFFTPLEIDIISYEDVLAQLREPLISILFRDPWLIPLVDSYSEFVQRIKEFALISKGLIGEVFKEEERQLTDLYYKILLLLGEGIWKSSEITGIAQPRGGEATTSSMLNKLAKMGLVMKIPTLGRELYYKVRSPPLSLVLYAESKYVISESNFQVKELPIGKEVQFSIGEMLAKYFEGELYYSPKEDIDILIVRKKIPIWAFEVKIGEIGKSDALESLKRMSKVAKKVGFISLKERPEDYADLSLGPKELLKIAEELTRDFLKTE</sequence>
<feature type="domain" description="AAA" evidence="1">
    <location>
        <begin position="18"/>
        <end position="92"/>
    </location>
</feature>
<dbReference type="InterPro" id="IPR041682">
    <property type="entry name" value="AAA_14"/>
</dbReference>
<proteinExistence type="predicted"/>
<evidence type="ECO:0000259" key="1">
    <source>
        <dbReference type="Pfam" id="PF13173"/>
    </source>
</evidence>
<accession>A0A2R6A695</accession>
<dbReference type="AlphaFoldDB" id="A0A2R6A695"/>
<reference evidence="2 3" key="1">
    <citation type="submission" date="2017-04" db="EMBL/GenBank/DDBJ databases">
        <title>Novel microbial lineages endemic to geothermal iron-oxide mats fill important gaps in the evolutionary history of Archaea.</title>
        <authorList>
            <person name="Jay Z.J."/>
            <person name="Beam J.P."/>
            <person name="Dlakic M."/>
            <person name="Rusch D.B."/>
            <person name="Kozubal M.A."/>
            <person name="Inskeep W.P."/>
        </authorList>
    </citation>
    <scope>NUCLEOTIDE SEQUENCE [LARGE SCALE GENOMIC DNA]</scope>
    <source>
        <strain evidence="2">OSP_D</strain>
    </source>
</reference>
<evidence type="ECO:0000313" key="2">
    <source>
        <dbReference type="EMBL" id="PSN81848.1"/>
    </source>
</evidence>
<dbReference type="EMBL" id="NEXC01000133">
    <property type="protein sequence ID" value="PSN81848.1"/>
    <property type="molecule type" value="Genomic_DNA"/>
</dbReference>
<comment type="caution">
    <text evidence="2">The sequence shown here is derived from an EMBL/GenBank/DDBJ whole genome shotgun (WGS) entry which is preliminary data.</text>
</comment>
<name>A0A2R6A695_9ARCH</name>
<dbReference type="Pfam" id="PF13173">
    <property type="entry name" value="AAA_14"/>
    <property type="match status" value="1"/>
</dbReference>
<dbReference type="InterPro" id="IPR027417">
    <property type="entry name" value="P-loop_NTPase"/>
</dbReference>